<sequence length="190" mass="22010">MEEEELSPVKEEPSNEGRPDKPPQPDFDVTDEQDVEVNKTQGLNENFFYNSMLARALLQILSCRDRKSVRLWLNKLADMDSNEEDIALRHEYMWFLLLMLETKKIREPFDAMPPKDLVPLRDAVPRNVYEEVLLLSDQTTLPIEPKAPSKTDTFKQTPAKSSPPAKFLHNQPWPKDGVICYLAAFSDRDY</sequence>
<reference evidence="3 4" key="1">
    <citation type="submission" date="2023-03" db="EMBL/GenBank/DDBJ databases">
        <title>Genome insight into feeding habits of ladybird beetles.</title>
        <authorList>
            <person name="Li H.-S."/>
            <person name="Huang Y.-H."/>
            <person name="Pang H."/>
        </authorList>
    </citation>
    <scope>NUCLEOTIDE SEQUENCE [LARGE SCALE GENOMIC DNA]</scope>
    <source>
        <strain evidence="3">SYSU_2023b</strain>
        <tissue evidence="3">Whole body</tissue>
    </source>
</reference>
<evidence type="ECO:0000313" key="3">
    <source>
        <dbReference type="EMBL" id="KAK9879270.1"/>
    </source>
</evidence>
<feature type="domain" description="DUF4485" evidence="2">
    <location>
        <begin position="43"/>
        <end position="121"/>
    </location>
</feature>
<evidence type="ECO:0000256" key="1">
    <source>
        <dbReference type="SAM" id="MobiDB-lite"/>
    </source>
</evidence>
<dbReference type="Pfam" id="PF14846">
    <property type="entry name" value="DUF4485"/>
    <property type="match status" value="1"/>
</dbReference>
<feature type="region of interest" description="Disordered" evidence="1">
    <location>
        <begin position="1"/>
        <end position="32"/>
    </location>
</feature>
<proteinExistence type="predicted"/>
<protein>
    <recommendedName>
        <fullName evidence="2">DUF4485 domain-containing protein</fullName>
    </recommendedName>
</protein>
<keyword evidence="4" id="KW-1185">Reference proteome</keyword>
<dbReference type="InterPro" id="IPR027831">
    <property type="entry name" value="DUF4485"/>
</dbReference>
<gene>
    <name evidence="3" type="ORF">WA026_004116</name>
</gene>
<comment type="caution">
    <text evidence="3">The sequence shown here is derived from an EMBL/GenBank/DDBJ whole genome shotgun (WGS) entry which is preliminary data.</text>
</comment>
<evidence type="ECO:0000259" key="2">
    <source>
        <dbReference type="Pfam" id="PF14846"/>
    </source>
</evidence>
<dbReference type="AlphaFoldDB" id="A0AAW1UE38"/>
<evidence type="ECO:0000313" key="4">
    <source>
        <dbReference type="Proteomes" id="UP001431783"/>
    </source>
</evidence>
<feature type="compositionally biased region" description="Basic and acidic residues" evidence="1">
    <location>
        <begin position="7"/>
        <end position="23"/>
    </location>
</feature>
<accession>A0AAW1UE38</accession>
<dbReference type="EMBL" id="JARQZJ010000061">
    <property type="protein sequence ID" value="KAK9879270.1"/>
    <property type="molecule type" value="Genomic_DNA"/>
</dbReference>
<organism evidence="3 4">
    <name type="scientific">Henosepilachna vigintioctopunctata</name>
    <dbReference type="NCBI Taxonomy" id="420089"/>
    <lineage>
        <taxon>Eukaryota</taxon>
        <taxon>Metazoa</taxon>
        <taxon>Ecdysozoa</taxon>
        <taxon>Arthropoda</taxon>
        <taxon>Hexapoda</taxon>
        <taxon>Insecta</taxon>
        <taxon>Pterygota</taxon>
        <taxon>Neoptera</taxon>
        <taxon>Endopterygota</taxon>
        <taxon>Coleoptera</taxon>
        <taxon>Polyphaga</taxon>
        <taxon>Cucujiformia</taxon>
        <taxon>Coccinelloidea</taxon>
        <taxon>Coccinellidae</taxon>
        <taxon>Epilachninae</taxon>
        <taxon>Epilachnini</taxon>
        <taxon>Henosepilachna</taxon>
    </lineage>
</organism>
<dbReference type="Proteomes" id="UP001431783">
    <property type="component" value="Unassembled WGS sequence"/>
</dbReference>
<name>A0AAW1UE38_9CUCU</name>
<feature type="region of interest" description="Disordered" evidence="1">
    <location>
        <begin position="145"/>
        <end position="167"/>
    </location>
</feature>